<reference evidence="2 3" key="1">
    <citation type="submission" date="2017-02" db="EMBL/GenBank/DDBJ databases">
        <title>The new phylogeny of genus Mycobacterium.</title>
        <authorList>
            <person name="Tortoli E."/>
            <person name="Trovato A."/>
            <person name="Cirillo D.M."/>
        </authorList>
    </citation>
    <scope>NUCLEOTIDE SEQUENCE [LARGE SCALE GENOMIC DNA]</scope>
    <source>
        <strain evidence="2 3">CCUG 56329</strain>
    </source>
</reference>
<feature type="transmembrane region" description="Helical" evidence="1">
    <location>
        <begin position="312"/>
        <end position="330"/>
    </location>
</feature>
<dbReference type="EMBL" id="MVIL01000214">
    <property type="protein sequence ID" value="ORB77268.1"/>
    <property type="molecule type" value="Genomic_DNA"/>
</dbReference>
<keyword evidence="1" id="KW-1133">Transmembrane helix</keyword>
<organism evidence="2 3">
    <name type="scientific">Mycobacterium timonense</name>
    <dbReference type="NCBI Taxonomy" id="701043"/>
    <lineage>
        <taxon>Bacteria</taxon>
        <taxon>Bacillati</taxon>
        <taxon>Actinomycetota</taxon>
        <taxon>Actinomycetes</taxon>
        <taxon>Mycobacteriales</taxon>
        <taxon>Mycobacteriaceae</taxon>
        <taxon>Mycobacterium</taxon>
        <taxon>Mycobacterium avium complex (MAC)</taxon>
    </lineage>
</organism>
<keyword evidence="1" id="KW-0472">Membrane</keyword>
<evidence type="ECO:0000313" key="2">
    <source>
        <dbReference type="EMBL" id="ORB77268.1"/>
    </source>
</evidence>
<evidence type="ECO:0000313" key="3">
    <source>
        <dbReference type="Proteomes" id="UP000192847"/>
    </source>
</evidence>
<feature type="non-terminal residue" evidence="2">
    <location>
        <position position="331"/>
    </location>
</feature>
<keyword evidence="3" id="KW-1185">Reference proteome</keyword>
<dbReference type="Proteomes" id="UP000192847">
    <property type="component" value="Unassembled WGS sequence"/>
</dbReference>
<feature type="transmembrane region" description="Helical" evidence="1">
    <location>
        <begin position="259"/>
        <end position="276"/>
    </location>
</feature>
<accession>A0ABX3TEN8</accession>
<gene>
    <name evidence="2" type="ORF">BST46_25450</name>
</gene>
<protein>
    <submittedName>
        <fullName evidence="2">Uncharacterized protein</fullName>
    </submittedName>
</protein>
<proteinExistence type="predicted"/>
<comment type="caution">
    <text evidence="2">The sequence shown here is derived from an EMBL/GenBank/DDBJ whole genome shotgun (WGS) entry which is preliminary data.</text>
</comment>
<feature type="transmembrane region" description="Helical" evidence="1">
    <location>
        <begin position="202"/>
        <end position="231"/>
    </location>
</feature>
<evidence type="ECO:0000256" key="1">
    <source>
        <dbReference type="SAM" id="Phobius"/>
    </source>
</evidence>
<sequence>MPDWTYHPLRPLATAVLGERRTQVLALRFLAALIRHAGGRRWIPVVFDHPTPLPEWSGRFGASVPPWIAREAITVLPVQGAGVIEINPVRISDVELVRRAAAGRRCRVTAVADSVEVCDAIAGDVDAVSIGNPADTVRLSTPNLAAAIEALADPSTTVLATPPVLVAAGPGWFNRVIEAATPTSPPAPWRDISADPRRWPGWLWAALVGVGLIVAGAGAAAITLGPVLLWYDRDYLGASVSDLHHFNRHLVGFLQHDRITMAGNMIGIGILYLGLAQQMRQGYRWARRALLISGLVAFLSYFYFLGTGFVEPLHTLVVIVLFPMLLLAVWR</sequence>
<feature type="transmembrane region" description="Helical" evidence="1">
    <location>
        <begin position="288"/>
        <end position="306"/>
    </location>
</feature>
<name>A0ABX3TEN8_9MYCO</name>
<keyword evidence="1" id="KW-0812">Transmembrane</keyword>